<keyword evidence="3" id="KW-0067">ATP-binding</keyword>
<feature type="domain" description="Carboxyltransferase" evidence="4">
    <location>
        <begin position="29"/>
        <end position="290"/>
    </location>
</feature>
<evidence type="ECO:0000313" key="5">
    <source>
        <dbReference type="EMBL" id="SFN80369.1"/>
    </source>
</evidence>
<dbReference type="EMBL" id="FOVW01000002">
    <property type="protein sequence ID" value="SFN80369.1"/>
    <property type="molecule type" value="Genomic_DNA"/>
</dbReference>
<keyword evidence="6" id="KW-1185">Reference proteome</keyword>
<dbReference type="PANTHER" id="PTHR43309:SF3">
    <property type="entry name" value="5-OXOPROLINASE SUBUNIT C"/>
    <property type="match status" value="1"/>
</dbReference>
<dbReference type="InterPro" id="IPR029000">
    <property type="entry name" value="Cyclophilin-like_dom_sf"/>
</dbReference>
<evidence type="ECO:0000313" key="6">
    <source>
        <dbReference type="Proteomes" id="UP000199564"/>
    </source>
</evidence>
<sequence length="291" mass="32116">MIKDIAYLNLIQTGPGTKIRDLGRTGLVQFGVPQSGPGDLEAFLWNNHLLKNSPGDAQLEIQQPGLKLQFEQACQICISGALSTIKLNGKNIACIGVIEIQEGDLLEIGKFLRGSLIYLGIRGGFQTQEILGSRSQLNGITDAASITKGAKIPFFTNLSNPVKTTFSHPKWDNSYLEKEEIRVYPGPEWYLLDPNEQKMLLSRDFHISIMKNTMAIQLEELVSNQISDILTAPVYPGTIQLTSGGKLLVLQQDAQVTGGYPRVLQIDEKDLRVIAQKAPGQKIRFQLVSEV</sequence>
<reference evidence="6" key="1">
    <citation type="submission" date="2016-10" db="EMBL/GenBank/DDBJ databases">
        <authorList>
            <person name="Varghese N."/>
            <person name="Submissions S."/>
        </authorList>
    </citation>
    <scope>NUCLEOTIDE SEQUENCE [LARGE SCALE GENOMIC DNA]</scope>
    <source>
        <strain evidence="6">DSM 15282</strain>
    </source>
</reference>
<dbReference type="Pfam" id="PF02626">
    <property type="entry name" value="CT_A_B"/>
    <property type="match status" value="1"/>
</dbReference>
<name>A0A1I5C049_9BACT</name>
<evidence type="ECO:0000256" key="2">
    <source>
        <dbReference type="ARBA" id="ARBA00022801"/>
    </source>
</evidence>
<dbReference type="RefSeq" id="WP_091649980.1">
    <property type="nucleotide sequence ID" value="NZ_FOVW01000002.1"/>
</dbReference>
<dbReference type="PANTHER" id="PTHR43309">
    <property type="entry name" value="5-OXOPROLINASE SUBUNIT C"/>
    <property type="match status" value="1"/>
</dbReference>
<organism evidence="5 6">
    <name type="scientific">Algoriphagus ornithinivorans</name>
    <dbReference type="NCBI Taxonomy" id="226506"/>
    <lineage>
        <taxon>Bacteria</taxon>
        <taxon>Pseudomonadati</taxon>
        <taxon>Bacteroidota</taxon>
        <taxon>Cytophagia</taxon>
        <taxon>Cytophagales</taxon>
        <taxon>Cyclobacteriaceae</taxon>
        <taxon>Algoriphagus</taxon>
    </lineage>
</organism>
<accession>A0A1I5C049</accession>
<dbReference type="Gene3D" id="2.40.100.10">
    <property type="entry name" value="Cyclophilin-like"/>
    <property type="match status" value="1"/>
</dbReference>
<dbReference type="SMART" id="SM00797">
    <property type="entry name" value="AHS2"/>
    <property type="match status" value="1"/>
</dbReference>
<dbReference type="STRING" id="226506.SAMN04488519_102106"/>
<protein>
    <submittedName>
        <fullName evidence="5">Biotin-dependent carboxylase uncharacterized domain-containing protein</fullName>
    </submittedName>
</protein>
<dbReference type="InterPro" id="IPR052708">
    <property type="entry name" value="PxpC"/>
</dbReference>
<keyword evidence="1" id="KW-0547">Nucleotide-binding</keyword>
<evidence type="ECO:0000259" key="4">
    <source>
        <dbReference type="SMART" id="SM00797"/>
    </source>
</evidence>
<evidence type="ECO:0000256" key="1">
    <source>
        <dbReference type="ARBA" id="ARBA00022741"/>
    </source>
</evidence>
<dbReference type="GO" id="GO:0005524">
    <property type="term" value="F:ATP binding"/>
    <property type="evidence" value="ECO:0007669"/>
    <property type="project" value="UniProtKB-KW"/>
</dbReference>
<dbReference type="InterPro" id="IPR003778">
    <property type="entry name" value="CT_A_B"/>
</dbReference>
<keyword evidence="2" id="KW-0378">Hydrolase</keyword>
<evidence type="ECO:0000256" key="3">
    <source>
        <dbReference type="ARBA" id="ARBA00022840"/>
    </source>
</evidence>
<proteinExistence type="predicted"/>
<dbReference type="GO" id="GO:0016787">
    <property type="term" value="F:hydrolase activity"/>
    <property type="evidence" value="ECO:0007669"/>
    <property type="project" value="UniProtKB-KW"/>
</dbReference>
<gene>
    <name evidence="5" type="ORF">SAMN04488519_102106</name>
</gene>
<dbReference type="AlphaFoldDB" id="A0A1I5C049"/>
<dbReference type="Proteomes" id="UP000199564">
    <property type="component" value="Unassembled WGS sequence"/>
</dbReference>